<dbReference type="Gene3D" id="1.10.260.40">
    <property type="entry name" value="lambda repressor-like DNA-binding domains"/>
    <property type="match status" value="1"/>
</dbReference>
<gene>
    <name evidence="6" type="primary">malI</name>
    <name evidence="6" type="ORF">ITX54_12490</name>
</gene>
<dbReference type="GO" id="GO:0003700">
    <property type="term" value="F:DNA-binding transcription factor activity"/>
    <property type="evidence" value="ECO:0007669"/>
    <property type="project" value="TreeGrafter"/>
</dbReference>
<reference evidence="6" key="2">
    <citation type="submission" date="2022-09" db="EMBL/GenBank/DDBJ databases">
        <title>Rouxiella aceris sp. nov., isolated from tree sap and emended description of the genus Rhouxiella.</title>
        <authorList>
            <person name="Kim I.S."/>
        </authorList>
    </citation>
    <scope>NUCLEOTIDE SEQUENCE</scope>
    <source>
        <strain evidence="6">SAP-2</strain>
    </source>
</reference>
<reference evidence="6" key="1">
    <citation type="submission" date="2020-11" db="EMBL/GenBank/DDBJ databases">
        <authorList>
            <person name="Lee S.D."/>
        </authorList>
    </citation>
    <scope>NUCLEOTIDE SEQUENCE</scope>
    <source>
        <strain evidence="6">SAP-2</strain>
    </source>
</reference>
<keyword evidence="3" id="KW-0238">DNA-binding</keyword>
<dbReference type="EMBL" id="JADMKS010000004">
    <property type="protein sequence ID" value="MBF6637478.1"/>
    <property type="molecule type" value="Genomic_DNA"/>
</dbReference>
<feature type="domain" description="HTH lacI-type" evidence="5">
    <location>
        <begin position="6"/>
        <end position="60"/>
    </location>
</feature>
<dbReference type="InterPro" id="IPR001761">
    <property type="entry name" value="Peripla_BP/Lac1_sug-bd_dom"/>
</dbReference>
<dbReference type="Pfam" id="PF00532">
    <property type="entry name" value="Peripla_BP_1"/>
    <property type="match status" value="1"/>
</dbReference>
<sequence length="344" mass="36795">MSHKKITITDVALAAGVSVATVSLVLSGKGRISQTTSERVNHTIDQLGFVRNRQASSLRGGESGVVGLIVRDICEPFYAEMTAGLGEMFEAQGKVLFLLQSGPAASGLARCFDTLLTHGVDGIVIAGGIHYLDEKMRAKAVEQGVPLICASRSGGTEGVDLVRPDNMQAAKMATEYLIRKGHKQIAYLGGLGNSLTRAERLGGFCATLLQYGLPFRSEWIIECDYQHRLAADAAEDLLRRYPKISAIVCHKSSVALGAYFGVLRTGNQVAGGSLNSLFQKQVALIGIEDSPELALTEPPLTAVSNSAREIGHTTARRLLLRLAGQNLETQDIIIHSIIIERGSA</sequence>
<dbReference type="SUPFAM" id="SSF47413">
    <property type="entry name" value="lambda repressor-like DNA-binding domains"/>
    <property type="match status" value="1"/>
</dbReference>
<dbReference type="InterPro" id="IPR000843">
    <property type="entry name" value="HTH_LacI"/>
</dbReference>
<dbReference type="SMART" id="SM00354">
    <property type="entry name" value="HTH_LACI"/>
    <property type="match status" value="1"/>
</dbReference>
<dbReference type="Pfam" id="PF00356">
    <property type="entry name" value="LacI"/>
    <property type="match status" value="1"/>
</dbReference>
<dbReference type="PANTHER" id="PTHR30146:SF148">
    <property type="entry name" value="HTH-TYPE TRANSCRIPTIONAL REPRESSOR PURR-RELATED"/>
    <property type="match status" value="1"/>
</dbReference>
<evidence type="ECO:0000259" key="5">
    <source>
        <dbReference type="PROSITE" id="PS50932"/>
    </source>
</evidence>
<evidence type="ECO:0000256" key="2">
    <source>
        <dbReference type="ARBA" id="ARBA00023015"/>
    </source>
</evidence>
<dbReference type="PROSITE" id="PS00356">
    <property type="entry name" value="HTH_LACI_1"/>
    <property type="match status" value="1"/>
</dbReference>
<dbReference type="AlphaFoldDB" id="A0AA40X2P7"/>
<proteinExistence type="predicted"/>
<dbReference type="InterPro" id="IPR028082">
    <property type="entry name" value="Peripla_BP_I"/>
</dbReference>
<keyword evidence="2" id="KW-0805">Transcription regulation</keyword>
<evidence type="ECO:0000256" key="3">
    <source>
        <dbReference type="ARBA" id="ARBA00023125"/>
    </source>
</evidence>
<dbReference type="NCBIfam" id="NF007449">
    <property type="entry name" value="PRK10014.1"/>
    <property type="match status" value="1"/>
</dbReference>
<keyword evidence="1" id="KW-0678">Repressor</keyword>
<organism evidence="6 7">
    <name type="scientific">Rouxiella silvae</name>
    <dbReference type="NCBI Taxonomy" id="1646373"/>
    <lineage>
        <taxon>Bacteria</taxon>
        <taxon>Pseudomonadati</taxon>
        <taxon>Pseudomonadota</taxon>
        <taxon>Gammaproteobacteria</taxon>
        <taxon>Enterobacterales</taxon>
        <taxon>Yersiniaceae</taxon>
        <taxon>Rouxiella</taxon>
    </lineage>
</organism>
<name>A0AA40X2P7_9GAMM</name>
<accession>A0AA40X2P7</accession>
<comment type="caution">
    <text evidence="6">The sequence shown here is derived from an EMBL/GenBank/DDBJ whole genome shotgun (WGS) entry which is preliminary data.</text>
</comment>
<evidence type="ECO:0000256" key="4">
    <source>
        <dbReference type="ARBA" id="ARBA00023163"/>
    </source>
</evidence>
<dbReference type="Gene3D" id="3.40.50.2300">
    <property type="match status" value="2"/>
</dbReference>
<dbReference type="CDD" id="cd01392">
    <property type="entry name" value="HTH_LacI"/>
    <property type="match status" value="1"/>
</dbReference>
<dbReference type="SUPFAM" id="SSF53822">
    <property type="entry name" value="Periplasmic binding protein-like I"/>
    <property type="match status" value="1"/>
</dbReference>
<dbReference type="RefSeq" id="WP_194978122.1">
    <property type="nucleotide sequence ID" value="NZ_JADMKS010000004.1"/>
</dbReference>
<evidence type="ECO:0000256" key="1">
    <source>
        <dbReference type="ARBA" id="ARBA00022491"/>
    </source>
</evidence>
<protein>
    <submittedName>
        <fullName evidence="6">Mal regulon transcriptional regulator MalI</fullName>
    </submittedName>
</protein>
<dbReference type="PANTHER" id="PTHR30146">
    <property type="entry name" value="LACI-RELATED TRANSCRIPTIONAL REPRESSOR"/>
    <property type="match status" value="1"/>
</dbReference>
<dbReference type="Proteomes" id="UP000705283">
    <property type="component" value="Unassembled WGS sequence"/>
</dbReference>
<evidence type="ECO:0000313" key="7">
    <source>
        <dbReference type="Proteomes" id="UP000705283"/>
    </source>
</evidence>
<keyword evidence="4" id="KW-0804">Transcription</keyword>
<dbReference type="PROSITE" id="PS50932">
    <property type="entry name" value="HTH_LACI_2"/>
    <property type="match status" value="1"/>
</dbReference>
<dbReference type="GO" id="GO:0000976">
    <property type="term" value="F:transcription cis-regulatory region binding"/>
    <property type="evidence" value="ECO:0007669"/>
    <property type="project" value="TreeGrafter"/>
</dbReference>
<evidence type="ECO:0000313" key="6">
    <source>
        <dbReference type="EMBL" id="MBF6637478.1"/>
    </source>
</evidence>
<dbReference type="InterPro" id="IPR010982">
    <property type="entry name" value="Lambda_DNA-bd_dom_sf"/>
</dbReference>